<evidence type="ECO:0000256" key="1">
    <source>
        <dbReference type="SAM" id="Phobius"/>
    </source>
</evidence>
<dbReference type="Proteomes" id="UP000178985">
    <property type="component" value="Unassembled WGS sequence"/>
</dbReference>
<feature type="transmembrane region" description="Helical" evidence="1">
    <location>
        <begin position="6"/>
        <end position="25"/>
    </location>
</feature>
<evidence type="ECO:0000313" key="3">
    <source>
        <dbReference type="Proteomes" id="UP000178985"/>
    </source>
</evidence>
<keyword evidence="1" id="KW-1133">Transmembrane helix</keyword>
<reference evidence="2 3" key="1">
    <citation type="journal article" date="2016" name="Nat. Commun.">
        <title>Thousands of microbial genomes shed light on interconnected biogeochemical processes in an aquifer system.</title>
        <authorList>
            <person name="Anantharaman K."/>
            <person name="Brown C.T."/>
            <person name="Hug L.A."/>
            <person name="Sharon I."/>
            <person name="Castelle C.J."/>
            <person name="Probst A.J."/>
            <person name="Thomas B.C."/>
            <person name="Singh A."/>
            <person name="Wilkins M.J."/>
            <person name="Karaoz U."/>
            <person name="Brodie E.L."/>
            <person name="Williams K.H."/>
            <person name="Hubbard S.S."/>
            <person name="Banfield J.F."/>
        </authorList>
    </citation>
    <scope>NUCLEOTIDE SEQUENCE [LARGE SCALE GENOMIC DNA]</scope>
</reference>
<keyword evidence="1" id="KW-0472">Membrane</keyword>
<keyword evidence="1" id="KW-0812">Transmembrane</keyword>
<proteinExistence type="predicted"/>
<organism evidence="2 3">
    <name type="scientific">Candidatus Nomurabacteria bacterium RIFCSPHIGHO2_01_FULL_40_20</name>
    <dbReference type="NCBI Taxonomy" id="1801738"/>
    <lineage>
        <taxon>Bacteria</taxon>
        <taxon>Candidatus Nomuraibacteriota</taxon>
    </lineage>
</organism>
<name>A0A1F6V406_9BACT</name>
<protein>
    <submittedName>
        <fullName evidence="2">Uncharacterized protein</fullName>
    </submittedName>
</protein>
<comment type="caution">
    <text evidence="2">The sequence shown here is derived from an EMBL/GenBank/DDBJ whole genome shotgun (WGS) entry which is preliminary data.</text>
</comment>
<dbReference type="EMBL" id="MFTO01000001">
    <property type="protein sequence ID" value="OGI64420.1"/>
    <property type="molecule type" value="Genomic_DNA"/>
</dbReference>
<sequence>MEVLKALIGVIICVMVIAFLWTLILKPALEYIMYRPGTGIRIRETYKEMDKKEDFLLHYNIRKKYNIKNFSRIVMHREIQDEKTEPPYRNFQMVVEYW</sequence>
<accession>A0A1F6V406</accession>
<gene>
    <name evidence="2" type="ORF">A2733_01275</name>
</gene>
<evidence type="ECO:0000313" key="2">
    <source>
        <dbReference type="EMBL" id="OGI64420.1"/>
    </source>
</evidence>
<dbReference type="AlphaFoldDB" id="A0A1F6V406"/>